<keyword evidence="4" id="KW-0547">Nucleotide-binding</keyword>
<dbReference type="STRING" id="1618345.UT18_C0013G0001"/>
<evidence type="ECO:0000256" key="5">
    <source>
        <dbReference type="ARBA" id="ARBA00022840"/>
    </source>
</evidence>
<keyword evidence="6" id="KW-0648">Protein biosynthesis</keyword>
<dbReference type="FunFam" id="3.40.50.620:FF:000077">
    <property type="entry name" value="Leucine--tRNA ligase"/>
    <property type="match status" value="1"/>
</dbReference>
<dbReference type="Gene3D" id="3.90.79.10">
    <property type="entry name" value="Nucleoside Triphosphate Pyrophosphohydrolase"/>
    <property type="match status" value="1"/>
</dbReference>
<dbReference type="InterPro" id="IPR002302">
    <property type="entry name" value="Leu-tRNA-ligase"/>
</dbReference>
<dbReference type="GO" id="GO:0005524">
    <property type="term" value="F:ATP binding"/>
    <property type="evidence" value="ECO:0007669"/>
    <property type="project" value="UniProtKB-KW"/>
</dbReference>
<organism evidence="10 11">
    <name type="scientific">candidate division CPR2 bacterium GW2011_GWC2_39_10</name>
    <dbReference type="NCBI Taxonomy" id="1618345"/>
    <lineage>
        <taxon>Bacteria</taxon>
        <taxon>Bacteria division CPR2</taxon>
    </lineage>
</organism>
<dbReference type="PATRIC" id="fig|1618345.3.peg.781"/>
<evidence type="ECO:0000259" key="9">
    <source>
        <dbReference type="PROSITE" id="PS51462"/>
    </source>
</evidence>
<dbReference type="EC" id="6.1.1.4" evidence="2 8"/>
<dbReference type="PROSITE" id="PS51462">
    <property type="entry name" value="NUDIX"/>
    <property type="match status" value="1"/>
</dbReference>
<comment type="similarity">
    <text evidence="1">Belongs to the class-I aminoacyl-tRNA synthetase family.</text>
</comment>
<dbReference type="GO" id="GO:0006429">
    <property type="term" value="P:leucyl-tRNA aminoacylation"/>
    <property type="evidence" value="ECO:0007669"/>
    <property type="project" value="UniProtKB-UniRule"/>
</dbReference>
<comment type="caution">
    <text evidence="10">The sequence shown here is derived from an EMBL/GenBank/DDBJ whole genome shotgun (WGS) entry which is preliminary data.</text>
</comment>
<dbReference type="InterPro" id="IPR015413">
    <property type="entry name" value="Methionyl/Leucyl_tRNA_Synth"/>
</dbReference>
<dbReference type="PANTHER" id="PTHR43740:SF2">
    <property type="entry name" value="LEUCINE--TRNA LIGASE, MITOCHONDRIAL"/>
    <property type="match status" value="1"/>
</dbReference>
<keyword evidence="5" id="KW-0067">ATP-binding</keyword>
<evidence type="ECO:0000256" key="7">
    <source>
        <dbReference type="ARBA" id="ARBA00023146"/>
    </source>
</evidence>
<gene>
    <name evidence="10" type="ORF">UT18_C0013G0001</name>
</gene>
<dbReference type="InterPro" id="IPR014729">
    <property type="entry name" value="Rossmann-like_a/b/a_fold"/>
</dbReference>
<dbReference type="Pfam" id="PF00293">
    <property type="entry name" value="NUDIX"/>
    <property type="match status" value="1"/>
</dbReference>
<dbReference type="GO" id="GO:0002161">
    <property type="term" value="F:aminoacyl-tRNA deacylase activity"/>
    <property type="evidence" value="ECO:0007669"/>
    <property type="project" value="InterPro"/>
</dbReference>
<dbReference type="InterPro" id="IPR000086">
    <property type="entry name" value="NUDIX_hydrolase_dom"/>
</dbReference>
<dbReference type="Pfam" id="PF13603">
    <property type="entry name" value="tRNA-synt_1_2"/>
    <property type="match status" value="1"/>
</dbReference>
<dbReference type="Gene3D" id="1.10.730.10">
    <property type="entry name" value="Isoleucyl-tRNA Synthetase, Domain 1"/>
    <property type="match status" value="1"/>
</dbReference>
<name>A0A0G0P736_UNCC2</name>
<evidence type="ECO:0000256" key="6">
    <source>
        <dbReference type="ARBA" id="ARBA00022917"/>
    </source>
</evidence>
<dbReference type="GO" id="GO:0004823">
    <property type="term" value="F:leucine-tRNA ligase activity"/>
    <property type="evidence" value="ECO:0007669"/>
    <property type="project" value="UniProtKB-UniRule"/>
</dbReference>
<dbReference type="InterPro" id="IPR025709">
    <property type="entry name" value="Leu_tRNA-synth_edit"/>
</dbReference>
<evidence type="ECO:0000313" key="10">
    <source>
        <dbReference type="EMBL" id="KKQ93954.1"/>
    </source>
</evidence>
<reference evidence="10 11" key="1">
    <citation type="journal article" date="2015" name="Nature">
        <title>rRNA introns, odd ribosomes, and small enigmatic genomes across a large radiation of phyla.</title>
        <authorList>
            <person name="Brown C.T."/>
            <person name="Hug L.A."/>
            <person name="Thomas B.C."/>
            <person name="Sharon I."/>
            <person name="Castelle C.J."/>
            <person name="Singh A."/>
            <person name="Wilkins M.J."/>
            <person name="Williams K.H."/>
            <person name="Banfield J.F."/>
        </authorList>
    </citation>
    <scope>NUCLEOTIDE SEQUENCE [LARGE SCALE GENOMIC DNA]</scope>
</reference>
<sequence>MKKYEPAKIEQKWQKIWEETKLYKVDEKSKKPKFYCLDMFPYPSGSGLHVGHPKGYIATDVFSRFKTLQGFEVLHPMGWDAFGLPAENYAIKNEIHPAEAVKENIKIFKDQLKDIGFNYDWDREINTTNPEYYKWTQWIFLQLFKKGLAYESNEPVNWCPGCKTVLSNEDLEAGNCERCGGEVEQRPMRQWVLKITDYADKLLYDLDGLDWEEMIKEQQRNWIGRSEGALIKFDIVDFGEQLEVFTTRADTLFGATFMVLAPEHPLVNKITTKDQKNEVLKYIAETKKKTELERMTEKIKTGVFTGAYAISPVNNEKIPIWISDYVLFGYGTGAVMSVPAHDERDFEFAEKFGIEIREVISPLIVRSQGADSFKEEMPVTERRAVVCVVKHWKEDKYMGVLWKVSDWRGFVIGGIEANEDAASAGLREITEETGYKNVEFIKELGGIVNSKFYQSKKQENRFAHFVPLLFQLRNDEQAYVDIEEKALHEIVWLSKKEMDEFVNREDMRLIWDRAEGNTCFTDEGILENSGKYTGLTSHEAQEKIIQDLKKAGRAEKKVTYRMKDWVFSRQRYWGEPIPIVHCEKCGPVAVPENELPVTLPEVKSYKPTGTGESPLAAITDWVNVKCSKCGSKGKRETDTM</sequence>
<keyword evidence="7" id="KW-0030">Aminoacyl-tRNA synthetase</keyword>
<keyword evidence="3 10" id="KW-0436">Ligase</keyword>
<evidence type="ECO:0000256" key="4">
    <source>
        <dbReference type="ARBA" id="ARBA00022741"/>
    </source>
</evidence>
<dbReference type="PRINTS" id="PR00985">
    <property type="entry name" value="TRNASYNTHLEU"/>
</dbReference>
<evidence type="ECO:0000313" key="11">
    <source>
        <dbReference type="Proteomes" id="UP000034207"/>
    </source>
</evidence>
<dbReference type="SUPFAM" id="SSF50677">
    <property type="entry name" value="ValRS/IleRS/LeuRS editing domain"/>
    <property type="match status" value="1"/>
</dbReference>
<dbReference type="InterPro" id="IPR009008">
    <property type="entry name" value="Val/Leu/Ile-tRNA-synth_edit"/>
</dbReference>
<evidence type="ECO:0000256" key="1">
    <source>
        <dbReference type="ARBA" id="ARBA00005594"/>
    </source>
</evidence>
<accession>A0A0G0P736</accession>
<evidence type="ECO:0000256" key="8">
    <source>
        <dbReference type="NCBIfam" id="TIGR00396"/>
    </source>
</evidence>
<dbReference type="AlphaFoldDB" id="A0A0G0P736"/>
<dbReference type="Gene3D" id="3.40.50.620">
    <property type="entry name" value="HUPs"/>
    <property type="match status" value="1"/>
</dbReference>
<dbReference type="InterPro" id="IPR015797">
    <property type="entry name" value="NUDIX_hydrolase-like_dom_sf"/>
</dbReference>
<dbReference type="EMBL" id="LBVV01000013">
    <property type="protein sequence ID" value="KKQ93954.1"/>
    <property type="molecule type" value="Genomic_DNA"/>
</dbReference>
<dbReference type="Proteomes" id="UP000034207">
    <property type="component" value="Unassembled WGS sequence"/>
</dbReference>
<feature type="domain" description="Nudix hydrolase" evidence="9">
    <location>
        <begin position="355"/>
        <end position="515"/>
    </location>
</feature>
<dbReference type="SUPFAM" id="SSF55811">
    <property type="entry name" value="Nudix"/>
    <property type="match status" value="1"/>
</dbReference>
<dbReference type="Pfam" id="PF09334">
    <property type="entry name" value="tRNA-synt_1g"/>
    <property type="match status" value="1"/>
</dbReference>
<evidence type="ECO:0000256" key="2">
    <source>
        <dbReference type="ARBA" id="ARBA00013164"/>
    </source>
</evidence>
<dbReference type="SUPFAM" id="SSF52374">
    <property type="entry name" value="Nucleotidylyl transferase"/>
    <property type="match status" value="1"/>
</dbReference>
<dbReference type="NCBIfam" id="TIGR00396">
    <property type="entry name" value="leuS_bact"/>
    <property type="match status" value="1"/>
</dbReference>
<dbReference type="PANTHER" id="PTHR43740">
    <property type="entry name" value="LEUCYL-TRNA SYNTHETASE"/>
    <property type="match status" value="1"/>
</dbReference>
<dbReference type="GO" id="GO:0005829">
    <property type="term" value="C:cytosol"/>
    <property type="evidence" value="ECO:0007669"/>
    <property type="project" value="TreeGrafter"/>
</dbReference>
<proteinExistence type="inferred from homology"/>
<feature type="non-terminal residue" evidence="10">
    <location>
        <position position="640"/>
    </location>
</feature>
<dbReference type="CDD" id="cd00812">
    <property type="entry name" value="LeuRS_core"/>
    <property type="match status" value="1"/>
</dbReference>
<dbReference type="Gene3D" id="3.90.740.10">
    <property type="entry name" value="Valyl/Leucyl/Isoleucyl-tRNA synthetase, editing domain"/>
    <property type="match status" value="1"/>
</dbReference>
<protein>
    <recommendedName>
        <fullName evidence="2 8">Leucine--tRNA ligase</fullName>
        <ecNumber evidence="2 8">6.1.1.4</ecNumber>
    </recommendedName>
</protein>
<evidence type="ECO:0000256" key="3">
    <source>
        <dbReference type="ARBA" id="ARBA00022598"/>
    </source>
</evidence>